<dbReference type="FunCoup" id="A0A1Y2AU41">
    <property type="interactions" value="477"/>
</dbReference>
<dbReference type="Proteomes" id="UP000193986">
    <property type="component" value="Unassembled WGS sequence"/>
</dbReference>
<keyword evidence="8" id="KW-0547">Nucleotide-binding</keyword>
<dbReference type="SUPFAM" id="SSF50447">
    <property type="entry name" value="Translation proteins"/>
    <property type="match status" value="1"/>
</dbReference>
<keyword evidence="10" id="KW-0648">Protein biosynthesis</keyword>
<dbReference type="InterPro" id="IPR023115">
    <property type="entry name" value="TIF_IF2_dom3"/>
</dbReference>
<keyword evidence="5" id="KW-0963">Cytoplasm</keyword>
<feature type="compositionally biased region" description="Basic and acidic residues" evidence="13">
    <location>
        <begin position="121"/>
        <end position="143"/>
    </location>
</feature>
<feature type="compositionally biased region" description="Basic residues" evidence="13">
    <location>
        <begin position="1"/>
        <end position="12"/>
    </location>
</feature>
<dbReference type="GO" id="GO:0046872">
    <property type="term" value="F:metal ion binding"/>
    <property type="evidence" value="ECO:0007669"/>
    <property type="project" value="UniProtKB-KW"/>
</dbReference>
<dbReference type="GO" id="GO:0003743">
    <property type="term" value="F:translation initiation factor activity"/>
    <property type="evidence" value="ECO:0007669"/>
    <property type="project" value="UniProtKB-KW"/>
</dbReference>
<dbReference type="EMBL" id="MCFC01000054">
    <property type="protein sequence ID" value="ORY25737.1"/>
    <property type="molecule type" value="Genomic_DNA"/>
</dbReference>
<dbReference type="PANTHER" id="PTHR43381">
    <property type="entry name" value="TRANSLATION INITIATION FACTOR IF-2-RELATED"/>
    <property type="match status" value="1"/>
</dbReference>
<dbReference type="PRINTS" id="PR00315">
    <property type="entry name" value="ELONGATNFCT"/>
</dbReference>
<comment type="similarity">
    <text evidence="2">Belongs to the TRAFAC class translation factor GTPase superfamily. Classic translation factor GTPase family. IF-2 subfamily.</text>
</comment>
<keyword evidence="7" id="KW-0479">Metal-binding</keyword>
<feature type="compositionally biased region" description="Acidic residues" evidence="13">
    <location>
        <begin position="443"/>
        <end position="474"/>
    </location>
</feature>
<evidence type="ECO:0000256" key="13">
    <source>
        <dbReference type="SAM" id="MobiDB-lite"/>
    </source>
</evidence>
<dbReference type="SUPFAM" id="SSF52156">
    <property type="entry name" value="Initiation factor IF2/eIF5b, domain 3"/>
    <property type="match status" value="1"/>
</dbReference>
<dbReference type="InterPro" id="IPR036925">
    <property type="entry name" value="TIF_IF2_dom3_sf"/>
</dbReference>
<dbReference type="GO" id="GO:0005739">
    <property type="term" value="C:mitochondrion"/>
    <property type="evidence" value="ECO:0007669"/>
    <property type="project" value="TreeGrafter"/>
</dbReference>
<feature type="compositionally biased region" description="Basic and acidic residues" evidence="13">
    <location>
        <begin position="253"/>
        <end position="271"/>
    </location>
</feature>
<name>A0A1Y2AU41_9TREE</name>
<feature type="compositionally biased region" description="Acidic residues" evidence="13">
    <location>
        <begin position="353"/>
        <end position="366"/>
    </location>
</feature>
<accession>A0A1Y2AU41</accession>
<keyword evidence="9" id="KW-0378">Hydrolase</keyword>
<dbReference type="Gene3D" id="2.40.30.10">
    <property type="entry name" value="Translation factors"/>
    <property type="match status" value="2"/>
</dbReference>
<evidence type="ECO:0000256" key="5">
    <source>
        <dbReference type="ARBA" id="ARBA00022490"/>
    </source>
</evidence>
<dbReference type="Gene3D" id="3.40.50.300">
    <property type="entry name" value="P-loop containing nucleotide triphosphate hydrolases"/>
    <property type="match status" value="1"/>
</dbReference>
<dbReference type="SUPFAM" id="SSF52540">
    <property type="entry name" value="P-loop containing nucleoside triphosphate hydrolases"/>
    <property type="match status" value="1"/>
</dbReference>
<organism evidence="15 16">
    <name type="scientific">Naematelia encephala</name>
    <dbReference type="NCBI Taxonomy" id="71784"/>
    <lineage>
        <taxon>Eukaryota</taxon>
        <taxon>Fungi</taxon>
        <taxon>Dikarya</taxon>
        <taxon>Basidiomycota</taxon>
        <taxon>Agaricomycotina</taxon>
        <taxon>Tremellomycetes</taxon>
        <taxon>Tremellales</taxon>
        <taxon>Naemateliaceae</taxon>
        <taxon>Naematelia</taxon>
    </lineage>
</organism>
<evidence type="ECO:0000256" key="9">
    <source>
        <dbReference type="ARBA" id="ARBA00022801"/>
    </source>
</evidence>
<dbReference type="EC" id="3.6.5.3" evidence="3"/>
<dbReference type="InterPro" id="IPR027417">
    <property type="entry name" value="P-loop_NTPase"/>
</dbReference>
<comment type="caution">
    <text evidence="15">The sequence shown here is derived from an EMBL/GenBank/DDBJ whole genome shotgun (WGS) entry which is preliminary data.</text>
</comment>
<dbReference type="CDD" id="cd03703">
    <property type="entry name" value="aeIF5B_II"/>
    <property type="match status" value="1"/>
</dbReference>
<dbReference type="PROSITE" id="PS51722">
    <property type="entry name" value="G_TR_2"/>
    <property type="match status" value="1"/>
</dbReference>
<evidence type="ECO:0000256" key="8">
    <source>
        <dbReference type="ARBA" id="ARBA00022741"/>
    </source>
</evidence>
<evidence type="ECO:0000256" key="2">
    <source>
        <dbReference type="ARBA" id="ARBA00007733"/>
    </source>
</evidence>
<feature type="compositionally biased region" description="Low complexity" evidence="13">
    <location>
        <begin position="147"/>
        <end position="161"/>
    </location>
</feature>
<feature type="compositionally biased region" description="Low complexity" evidence="13">
    <location>
        <begin position="404"/>
        <end position="435"/>
    </location>
</feature>
<dbReference type="InterPro" id="IPR005225">
    <property type="entry name" value="Small_GTP-bd"/>
</dbReference>
<evidence type="ECO:0000256" key="11">
    <source>
        <dbReference type="ARBA" id="ARBA00023134"/>
    </source>
</evidence>
<feature type="compositionally biased region" description="Low complexity" evidence="13">
    <location>
        <begin position="84"/>
        <end position="101"/>
    </location>
</feature>
<dbReference type="GO" id="GO:0005525">
    <property type="term" value="F:GTP binding"/>
    <property type="evidence" value="ECO:0007669"/>
    <property type="project" value="UniProtKB-KW"/>
</dbReference>
<evidence type="ECO:0000259" key="14">
    <source>
        <dbReference type="PROSITE" id="PS51722"/>
    </source>
</evidence>
<evidence type="ECO:0000313" key="15">
    <source>
        <dbReference type="EMBL" id="ORY25737.1"/>
    </source>
</evidence>
<keyword evidence="6" id="KW-0396">Initiation factor</keyword>
<dbReference type="InterPro" id="IPR000795">
    <property type="entry name" value="T_Tr_GTP-bd_dom"/>
</dbReference>
<gene>
    <name evidence="15" type="ORF">BCR39DRAFT_543153</name>
</gene>
<evidence type="ECO:0000256" key="3">
    <source>
        <dbReference type="ARBA" id="ARBA00011986"/>
    </source>
</evidence>
<dbReference type="InterPro" id="IPR015760">
    <property type="entry name" value="TIF_IF2"/>
</dbReference>
<evidence type="ECO:0000256" key="4">
    <source>
        <dbReference type="ARBA" id="ARBA00013824"/>
    </source>
</evidence>
<keyword evidence="16" id="KW-1185">Reference proteome</keyword>
<proteinExistence type="inferred from homology"/>
<evidence type="ECO:0000256" key="7">
    <source>
        <dbReference type="ARBA" id="ARBA00022723"/>
    </source>
</evidence>
<comment type="subcellular location">
    <subcellularLocation>
        <location evidence="1">Cytoplasm</location>
    </subcellularLocation>
</comment>
<sequence>MPPKGKGKKGKKGGVDDDDIWADKEPALGVQTQPLDVSEEPSRPQSAANGAAGFSDDEDEDGGGLMAMINASKKKDKKAKKGKSGAAEVSAEAEATEAPPADKVEDEGEEDDDGPKVLTKAQKEKLKKEREKAKKKAQADAKKKAAAPEPTSTTAAEAEPEAAAKSDGEDEEGGGADDKKKKKKKKPAAKAPEPAAAAKGKKIPAHIAALQAAMLEKQKLEEEAKQAEAERQRLLEEEDARIAAEEQRIADQKAAKKAKEKEKLAKAKAEGRLLTPAQKRERAAAEARKQALLAAGGVVVAGLQGGAADRKKPSYGKKKPGKAQNKDTAPSGQASTSTTVDSQLPDAPAAEAEAVDADDWDVDGTTEVDKVTASVDQLKVESDGDDWDASDNEVTVEPAPEPKSPAAKTTASPAIASTSNSKPASKPAPAPVEAKPNGKSTAPEEEEESGSDASGSEEDDSEEESETESSEDEVEIAKARAAKKIEARHKIAEAAKSTEDLRSPICCILGHVDHGKTKLLDKIRQTSVADGEAGGITQQIGATFFPKSAIVEKTAVVNEGQAYDVKIPGLLIIDTPGHESFSNLRSRGSSLCNIAILVVDITQGLEPQTIESINLLKKGKTPFIVALNKIDKIYDWKEVPNAGFRETLNQQNKSARTYFEDGVKRAKLAFAEQGFNAELFDENVNLGRTLSLVPVSAITGEGIPDMLLLLVKLTQERMNSALMYISELACTILEVKVVEGLGTTIDVILSNGVLREGNQIVLCGQDGPIVTNVRALLTPQPMRELRIKSAYVHHKEVKAAQGIKISAPGLEKAIAGARLFVAQDADEVEFYKDLAMQDVNDLQRFAVQKRGEPGVWVQASTLGSLEALLTFLQQMKIPVKNFAIGPLFKSHLLKASRMLEVASEYAVVLAFDVPIDRDAEQYAKDTGVQIFSSMVIYHLFDAFKVYMHDVTEAKKQAAMPHAVWPARLKIIKAFANRDPIVLGVDLIEGVSIRTGTPVGVIKVDKETGKREIVKLGKITGIEINHKPFEIVKKAQIGAGAAIKIERAAHEPAKSYGRHFDDKDEVVSLISRQSIDTLKTSFRDQVDITEWALIKKMKTEQGIP</sequence>
<feature type="domain" description="Tr-type G" evidence="14">
    <location>
        <begin position="501"/>
        <end position="722"/>
    </location>
</feature>
<dbReference type="AlphaFoldDB" id="A0A1Y2AU41"/>
<dbReference type="OrthoDB" id="4928at2759"/>
<dbReference type="STRING" id="71784.A0A1Y2AU41"/>
<feature type="region of interest" description="Disordered" evidence="13">
    <location>
        <begin position="303"/>
        <end position="476"/>
    </location>
</feature>
<dbReference type="NCBIfam" id="NF003078">
    <property type="entry name" value="PRK04004.1"/>
    <property type="match status" value="1"/>
</dbReference>
<dbReference type="FunFam" id="3.40.50.300:FF:000112">
    <property type="entry name" value="Eukaryotic translation initiation factor 5B"/>
    <property type="match status" value="1"/>
</dbReference>
<evidence type="ECO:0000313" key="16">
    <source>
        <dbReference type="Proteomes" id="UP000193986"/>
    </source>
</evidence>
<dbReference type="InterPro" id="IPR009000">
    <property type="entry name" value="Transl_B-barrel_sf"/>
</dbReference>
<feature type="region of interest" description="Disordered" evidence="13">
    <location>
        <begin position="1"/>
        <end position="203"/>
    </location>
</feature>
<evidence type="ECO:0000256" key="10">
    <source>
        <dbReference type="ARBA" id="ARBA00022917"/>
    </source>
</evidence>
<feature type="region of interest" description="Disordered" evidence="13">
    <location>
        <begin position="253"/>
        <end position="288"/>
    </location>
</feature>
<reference evidence="15 16" key="1">
    <citation type="submission" date="2016-07" db="EMBL/GenBank/DDBJ databases">
        <title>Pervasive Adenine N6-methylation of Active Genes in Fungi.</title>
        <authorList>
            <consortium name="DOE Joint Genome Institute"/>
            <person name="Mondo S.J."/>
            <person name="Dannebaum R.O."/>
            <person name="Kuo R.C."/>
            <person name="Labutti K."/>
            <person name="Haridas S."/>
            <person name="Kuo A."/>
            <person name="Salamov A."/>
            <person name="Ahrendt S.R."/>
            <person name="Lipzen A."/>
            <person name="Sullivan W."/>
            <person name="Andreopoulos W.B."/>
            <person name="Clum A."/>
            <person name="Lindquist E."/>
            <person name="Daum C."/>
            <person name="Ramamoorthy G.K."/>
            <person name="Gryganskyi A."/>
            <person name="Culley D."/>
            <person name="Magnuson J.K."/>
            <person name="James T.Y."/>
            <person name="O'Malley M.A."/>
            <person name="Stajich J.E."/>
            <person name="Spatafora J.W."/>
            <person name="Visel A."/>
            <person name="Grigoriev I.V."/>
        </authorList>
    </citation>
    <scope>NUCLEOTIDE SEQUENCE [LARGE SCALE GENOMIC DNA]</scope>
    <source>
        <strain evidence="15 16">68-887.2</strain>
    </source>
</reference>
<dbReference type="FunFam" id="3.40.50.10050:FF:000002">
    <property type="entry name" value="Eukaryotic translation initiation factor 5B"/>
    <property type="match status" value="1"/>
</dbReference>
<dbReference type="Pfam" id="PF11987">
    <property type="entry name" value="IF-2"/>
    <property type="match status" value="1"/>
</dbReference>
<feature type="compositionally biased region" description="Low complexity" evidence="13">
    <location>
        <begin position="189"/>
        <end position="198"/>
    </location>
</feature>
<dbReference type="CDD" id="cd01887">
    <property type="entry name" value="IF2_eIF5B"/>
    <property type="match status" value="1"/>
</dbReference>
<evidence type="ECO:0000256" key="1">
    <source>
        <dbReference type="ARBA" id="ARBA00004496"/>
    </source>
</evidence>
<feature type="compositionally biased region" description="Basic and acidic residues" evidence="13">
    <location>
        <begin position="278"/>
        <end position="288"/>
    </location>
</feature>
<evidence type="ECO:0000256" key="6">
    <source>
        <dbReference type="ARBA" id="ARBA00022540"/>
    </source>
</evidence>
<feature type="compositionally biased region" description="Basic residues" evidence="13">
    <location>
        <begin position="72"/>
        <end position="83"/>
    </location>
</feature>
<dbReference type="Pfam" id="PF00009">
    <property type="entry name" value="GTP_EFTU"/>
    <property type="match status" value="1"/>
</dbReference>
<dbReference type="PANTHER" id="PTHR43381:SF4">
    <property type="entry name" value="EUKARYOTIC TRANSLATION INITIATION FACTOR 5B"/>
    <property type="match status" value="1"/>
</dbReference>
<dbReference type="GO" id="GO:0003924">
    <property type="term" value="F:GTPase activity"/>
    <property type="evidence" value="ECO:0007669"/>
    <property type="project" value="InterPro"/>
</dbReference>
<dbReference type="FunFam" id="2.40.30.10:FF:000013">
    <property type="entry name" value="eukaryotic translation initiation factor 5B"/>
    <property type="match status" value="1"/>
</dbReference>
<keyword evidence="11" id="KW-0342">GTP-binding</keyword>
<feature type="compositionally biased region" description="Polar residues" evidence="13">
    <location>
        <begin position="326"/>
        <end position="342"/>
    </location>
</feature>
<dbReference type="NCBIfam" id="TIGR00231">
    <property type="entry name" value="small_GTP"/>
    <property type="match status" value="1"/>
</dbReference>
<protein>
    <recommendedName>
        <fullName evidence="4">Eukaryotic translation initiation factor 5B</fullName>
        <ecNumber evidence="3">3.6.5.3</ecNumber>
    </recommendedName>
    <alternativeName>
        <fullName evidence="12">Translation initiation factor IF-2</fullName>
    </alternativeName>
</protein>
<feature type="compositionally biased region" description="Acidic residues" evidence="13">
    <location>
        <begin position="104"/>
        <end position="113"/>
    </location>
</feature>
<dbReference type="InParanoid" id="A0A1Y2AU41"/>
<evidence type="ECO:0000256" key="12">
    <source>
        <dbReference type="ARBA" id="ARBA00032478"/>
    </source>
</evidence>
<dbReference type="Gene3D" id="3.40.50.10050">
    <property type="entry name" value="Translation initiation factor IF- 2, domain 3"/>
    <property type="match status" value="1"/>
</dbReference>